<evidence type="ECO:0000259" key="7">
    <source>
        <dbReference type="SMART" id="SM00833"/>
    </source>
</evidence>
<dbReference type="InterPro" id="IPR036627">
    <property type="entry name" value="CobW-likC_sf"/>
</dbReference>
<comment type="catalytic activity">
    <reaction evidence="5">
        <text>GTP + H2O = GDP + phosphate + H(+)</text>
        <dbReference type="Rhea" id="RHEA:19669"/>
        <dbReference type="ChEBI" id="CHEBI:15377"/>
        <dbReference type="ChEBI" id="CHEBI:15378"/>
        <dbReference type="ChEBI" id="CHEBI:37565"/>
        <dbReference type="ChEBI" id="CHEBI:43474"/>
        <dbReference type="ChEBI" id="CHEBI:58189"/>
    </reaction>
    <physiologicalReaction direction="left-to-right" evidence="5">
        <dbReference type="Rhea" id="RHEA:19670"/>
    </physiologicalReaction>
</comment>
<dbReference type="GO" id="GO:0005737">
    <property type="term" value="C:cytoplasm"/>
    <property type="evidence" value="ECO:0007669"/>
    <property type="project" value="TreeGrafter"/>
</dbReference>
<feature type="region of interest" description="Disordered" evidence="6">
    <location>
        <begin position="179"/>
        <end position="199"/>
    </location>
</feature>
<feature type="compositionally biased region" description="Basic and acidic residues" evidence="6">
    <location>
        <begin position="179"/>
        <end position="189"/>
    </location>
</feature>
<evidence type="ECO:0000256" key="6">
    <source>
        <dbReference type="SAM" id="MobiDB-lite"/>
    </source>
</evidence>
<feature type="region of interest" description="Disordered" evidence="6">
    <location>
        <begin position="122"/>
        <end position="163"/>
    </location>
</feature>
<accession>A0A812RS42</accession>
<dbReference type="AlphaFoldDB" id="A0A812RS42"/>
<dbReference type="Proteomes" id="UP000604046">
    <property type="component" value="Unassembled WGS sequence"/>
</dbReference>
<reference evidence="8" key="1">
    <citation type="submission" date="2021-02" db="EMBL/GenBank/DDBJ databases">
        <authorList>
            <person name="Dougan E. K."/>
            <person name="Rhodes N."/>
            <person name="Thang M."/>
            <person name="Chan C."/>
        </authorList>
    </citation>
    <scope>NUCLEOTIDE SEQUENCE</scope>
</reference>
<dbReference type="PANTHER" id="PTHR13748">
    <property type="entry name" value="COBW-RELATED"/>
    <property type="match status" value="1"/>
</dbReference>
<proteinExistence type="inferred from homology"/>
<dbReference type="InterPro" id="IPR003495">
    <property type="entry name" value="CobW/HypB/UreG_nucleotide-bd"/>
</dbReference>
<dbReference type="OrthoDB" id="432141at2759"/>
<evidence type="ECO:0000256" key="1">
    <source>
        <dbReference type="ARBA" id="ARBA00022741"/>
    </source>
</evidence>
<dbReference type="InterPro" id="IPR051316">
    <property type="entry name" value="Zinc-reg_GTPase_activator"/>
</dbReference>
<keyword evidence="1" id="KW-0547">Nucleotide-binding</keyword>
<dbReference type="GO" id="GO:0000166">
    <property type="term" value="F:nucleotide binding"/>
    <property type="evidence" value="ECO:0007669"/>
    <property type="project" value="UniProtKB-KW"/>
</dbReference>
<protein>
    <submittedName>
        <fullName evidence="8">Cbwd1 protein</fullName>
    </submittedName>
</protein>
<dbReference type="Pfam" id="PF07683">
    <property type="entry name" value="CobW_C"/>
    <property type="match status" value="1"/>
</dbReference>
<dbReference type="SUPFAM" id="SSF52540">
    <property type="entry name" value="P-loop containing nucleoside triphosphate hydrolases"/>
    <property type="match status" value="1"/>
</dbReference>
<evidence type="ECO:0000256" key="2">
    <source>
        <dbReference type="ARBA" id="ARBA00022801"/>
    </source>
</evidence>
<dbReference type="EMBL" id="CAJNDS010002361">
    <property type="protein sequence ID" value="CAE7449430.1"/>
    <property type="molecule type" value="Genomic_DNA"/>
</dbReference>
<evidence type="ECO:0000256" key="4">
    <source>
        <dbReference type="ARBA" id="ARBA00034320"/>
    </source>
</evidence>
<sequence>MMDRARYRQAFVKVSANMVLDGILTVVDSKHIIGQLQEDKPEGAVNEAVEQIAFADRILLNKTDLISEAELEDVQREVRRINKTAAIKRTQNSQVDMDFLLGIKAFSLERVLLQVSQGFLEEEEHGHSHGHSGAHEKGHGHDGHDCHEEHGGDHGGGHAHEGHDGHCEHGHDCHDHDGHDHDGQACDHPSHRKRHDYRVSSVGIQRDSEVMKEKLDSFISWLIQQKGPDLYRSKGVLAVHGLPQKYVFHAVHMQFSGKPQDEWEPSEKRCCKMVFIGKNLDREELNRLFPPLHADTNKRRQEVFRFAEAAKPLRSLAGNKASGPQELELNFGFRCWRLRALFYVSGADAAIARRWMVLLDAARLTGGGGEDISEDEDSDEDSTSCILATKCPVTPSSVWDPTLTLEQWKIVEADWGGALRLKCCKQPAVGHDCGVRNLIAAVGGGGGHTQVWLEGTDGSALRPSSRCFCDRLTESAKQQLAITDILEADPSQLDACFLSWLPFLQEEMVFGDRSAAAVADGLSSAFRHLWASLCRVADIEVPQAPLEASQAAEQAILTLTEGRCKPSVRQSLDRFVEGFLLRSQRAVENWLHLADPGADDLSYLAQRLIFEVRPAILHFCVGAGYFAGGLLDHSQTAYDSLEKLLLREWESRSCEESSALFAHIFESYHEATPLLGPGLRRLGACAAAWRTWRSHVAALDRAASVLVASLNAALRSQRAATQPLLQEAQLFVHPPKKRRSLRRTLQDMQKAGACGDSKSDHWMPEEVLKMSLKDAAQLACFCRAAAAEPGSWGSEATTALCAEVLLSFAKAFESEVSSLADILVPVHAKNHRDDVKVQRFSTHKGEEDGVLTHAAHAWVVFLESMESLPGQAAILQQCRRAVLVLLAETWVENFIREPPRWPAARMLSVLWADEAAVRMVQGIETHTLPELASFLEVLSVLRHILQSGRPVAEWDDFARAEATLQKLLGEDTGRALVQAFWQALSH</sequence>
<dbReference type="Gene3D" id="3.30.1220.10">
    <property type="entry name" value="CobW-like, C-terminal domain"/>
    <property type="match status" value="1"/>
</dbReference>
<keyword evidence="3" id="KW-0143">Chaperone</keyword>
<gene>
    <name evidence="8" type="primary">Cbwd1</name>
    <name evidence="8" type="ORF">SNAT2548_LOCUS24558</name>
</gene>
<organism evidence="8 9">
    <name type="scientific">Symbiodinium natans</name>
    <dbReference type="NCBI Taxonomy" id="878477"/>
    <lineage>
        <taxon>Eukaryota</taxon>
        <taxon>Sar</taxon>
        <taxon>Alveolata</taxon>
        <taxon>Dinophyceae</taxon>
        <taxon>Suessiales</taxon>
        <taxon>Symbiodiniaceae</taxon>
        <taxon>Symbiodinium</taxon>
    </lineage>
</organism>
<dbReference type="SMART" id="SM00833">
    <property type="entry name" value="CobW_C"/>
    <property type="match status" value="1"/>
</dbReference>
<dbReference type="InterPro" id="IPR027417">
    <property type="entry name" value="P-loop_NTPase"/>
</dbReference>
<evidence type="ECO:0000256" key="3">
    <source>
        <dbReference type="ARBA" id="ARBA00023186"/>
    </source>
</evidence>
<dbReference type="SUPFAM" id="SSF90002">
    <property type="entry name" value="Hypothetical protein YjiA, C-terminal domain"/>
    <property type="match status" value="1"/>
</dbReference>
<keyword evidence="2" id="KW-0378">Hydrolase</keyword>
<dbReference type="Gene3D" id="3.40.50.300">
    <property type="entry name" value="P-loop containing nucleotide triphosphate hydrolases"/>
    <property type="match status" value="1"/>
</dbReference>
<dbReference type="Pfam" id="PF02492">
    <property type="entry name" value="cobW"/>
    <property type="match status" value="1"/>
</dbReference>
<keyword evidence="9" id="KW-1185">Reference proteome</keyword>
<comment type="caution">
    <text evidence="8">The sequence shown here is derived from an EMBL/GenBank/DDBJ whole genome shotgun (WGS) entry which is preliminary data.</text>
</comment>
<dbReference type="InterPro" id="IPR011629">
    <property type="entry name" value="CobW-like_C"/>
</dbReference>
<evidence type="ECO:0000256" key="5">
    <source>
        <dbReference type="ARBA" id="ARBA00049117"/>
    </source>
</evidence>
<dbReference type="GO" id="GO:0016787">
    <property type="term" value="F:hydrolase activity"/>
    <property type="evidence" value="ECO:0007669"/>
    <property type="project" value="UniProtKB-KW"/>
</dbReference>
<feature type="compositionally biased region" description="Basic and acidic residues" evidence="6">
    <location>
        <begin position="133"/>
        <end position="163"/>
    </location>
</feature>
<name>A0A812RS42_9DINO</name>
<evidence type="ECO:0000313" key="9">
    <source>
        <dbReference type="Proteomes" id="UP000604046"/>
    </source>
</evidence>
<dbReference type="PANTHER" id="PTHR13748:SF62">
    <property type="entry name" value="COBW DOMAIN-CONTAINING PROTEIN"/>
    <property type="match status" value="1"/>
</dbReference>
<feature type="domain" description="CobW C-terminal" evidence="7">
    <location>
        <begin position="199"/>
        <end position="289"/>
    </location>
</feature>
<evidence type="ECO:0000313" key="8">
    <source>
        <dbReference type="EMBL" id="CAE7449430.1"/>
    </source>
</evidence>
<comment type="similarity">
    <text evidence="4">Belongs to the SIMIBI class G3E GTPase family. ZNG1 subfamily.</text>
</comment>